<dbReference type="Gene3D" id="1.10.10.10">
    <property type="entry name" value="Winged helix-like DNA-binding domain superfamily/Winged helix DNA-binding domain"/>
    <property type="match status" value="1"/>
</dbReference>
<feature type="domain" description="Disease resistance N-terminal" evidence="8">
    <location>
        <begin position="8"/>
        <end position="98"/>
    </location>
</feature>
<evidence type="ECO:0000256" key="6">
    <source>
        <dbReference type="ARBA" id="ARBA00022840"/>
    </source>
</evidence>
<evidence type="ECO:0000259" key="10">
    <source>
        <dbReference type="Pfam" id="PF25019"/>
    </source>
</evidence>
<keyword evidence="12" id="KW-1185">Reference proteome</keyword>
<evidence type="ECO:0000256" key="4">
    <source>
        <dbReference type="ARBA" id="ARBA00022741"/>
    </source>
</evidence>
<evidence type="ECO:0000313" key="11">
    <source>
        <dbReference type="EMBL" id="KAJ1694176.1"/>
    </source>
</evidence>
<dbReference type="PANTHER" id="PTHR36766">
    <property type="entry name" value="PLANT BROAD-SPECTRUM MILDEW RESISTANCE PROTEIN RPW8"/>
    <property type="match status" value="1"/>
</dbReference>
<dbReference type="Gene3D" id="3.40.50.300">
    <property type="entry name" value="P-loop containing nucleotide triphosphate hydrolases"/>
    <property type="match status" value="1"/>
</dbReference>
<dbReference type="Gene3D" id="1.20.5.4130">
    <property type="match status" value="1"/>
</dbReference>
<sequence length="1121" mass="129715">MAEMASAFLQVVFQIASNFIIEEMRLENNLQSELRVLNKNVAMISATLNDAEKINPTPPLKIWLDELRDVGYDAIDLLDEHYAELQRRNLVYSPELRHKLSSINPKRVNYRHDVSHKIKEVSSKMNDIFQKRINFGLNINDCHSVRDSHEITTSLPPTHIVGRETEKREILNKLILNGNMQVGEPKLSIIFAIHGMGRIGKTTLAQLIYNDERTSMYFEMRLWVHVSYEFDLEKVTRSILESLDEPQSTRINLDISQRHIQKKLKGKRYMLVLDDFWNEKPHEWEKFIRPLHKGAPGSVIIVTTRNKLVADMVSTFPSYHLKNLSEYDCYSLVNQYATRDDRHGYTMLLASSNEIFRNCRGIPEIAIGLGDQLRREHEREKWDEIIRNWGERYAFLEERNEFISSMRSSYSRLPSILKPCLAYCSIIPKGLQFEKEWIIQLWMAQNFIAKESEQRVEDTGNTYFDWLVERSFFQRTRIGLNRDSYEYSIPDTVHQDAKHTLAEECCIFDIDKPRNLSKTTKHMSIVFTNKELSHTNDPFAEIYHCKGLYTLLVIGGDLINYPLKLLHNLFNCLGKLRALDLSYCNHGFLPDNIGCLKHLRYLQLRNSNIQELPKSICNLHNLQTLGLRNCFLLKKLPKGTRYLQQLRHLDLHLDYLCMNVNQTTQSCDILKSMPPDIGLLTNLQVLSRFVVSMKNHCGISELKNLNNLQGKLSISNLDLVKKPNDAAKANLQAKKHIKRLELLWRRDIELHQYSNEKIKLALENLKPNSNVKELNIVGYPGELLPSWLGSTYLSNVCSIFLSDCTNCLLLPALGNLPLLQDLHVKGMHSLKSINCAFCGSNPISFPSLKKLVFENMSIVEKWSANENCELPHLSELILKDCANFQRLAHNFPSLTKLTIEKLPAFFGLRRYPSLKYLKIVAGDDWIWDSWRCLSSVFSLTLSQLSLEIFPASLPKILDSLRCLEISHCNSLTRFPNDWIPAGVTNLCIKDCPMLQELPKGLESFKSLEDLEIRDCKNLEYLPELKHLKSLTRLEISGCNSFVFLPSEGLPNALHFLSINDCPLFSKQFEDLQSLDRIKIKHVFSVWIDQKHFRSTHGDNQDSFKYRSEHIGEETSNKSLRF</sequence>
<gene>
    <name evidence="11" type="ORF">LUZ63_010874</name>
</gene>
<dbReference type="InterPro" id="IPR041118">
    <property type="entry name" value="Rx_N"/>
</dbReference>
<dbReference type="PRINTS" id="PR00364">
    <property type="entry name" value="DISEASERSIST"/>
</dbReference>
<evidence type="ECO:0000259" key="8">
    <source>
        <dbReference type="Pfam" id="PF18052"/>
    </source>
</evidence>
<name>A0A9Q0CHQ1_9POAL</name>
<dbReference type="Proteomes" id="UP001151287">
    <property type="component" value="Unassembled WGS sequence"/>
</dbReference>
<protein>
    <submittedName>
        <fullName evidence="11">Uncharacterized protein</fullName>
    </submittedName>
</protein>
<evidence type="ECO:0000259" key="9">
    <source>
        <dbReference type="Pfam" id="PF23559"/>
    </source>
</evidence>
<dbReference type="GO" id="GO:0051707">
    <property type="term" value="P:response to other organism"/>
    <property type="evidence" value="ECO:0007669"/>
    <property type="project" value="UniProtKB-ARBA"/>
</dbReference>
<dbReference type="Pfam" id="PF25019">
    <property type="entry name" value="LRR_R13L1-DRL21"/>
    <property type="match status" value="2"/>
</dbReference>
<dbReference type="InterPro" id="IPR056789">
    <property type="entry name" value="LRR_R13L1-DRL21"/>
</dbReference>
<dbReference type="SUPFAM" id="SSF52540">
    <property type="entry name" value="P-loop containing nucleoside triphosphate hydrolases"/>
    <property type="match status" value="1"/>
</dbReference>
<dbReference type="InterPro" id="IPR002182">
    <property type="entry name" value="NB-ARC"/>
</dbReference>
<keyword evidence="2" id="KW-0433">Leucine-rich repeat</keyword>
<dbReference type="InterPro" id="IPR036388">
    <property type="entry name" value="WH-like_DNA-bd_sf"/>
</dbReference>
<reference evidence="11" key="1">
    <citation type="journal article" date="2022" name="Cell">
        <title>Repeat-based holocentromeres influence genome architecture and karyotype evolution.</title>
        <authorList>
            <person name="Hofstatter P.G."/>
            <person name="Thangavel G."/>
            <person name="Lux T."/>
            <person name="Neumann P."/>
            <person name="Vondrak T."/>
            <person name="Novak P."/>
            <person name="Zhang M."/>
            <person name="Costa L."/>
            <person name="Castellani M."/>
            <person name="Scott A."/>
            <person name="Toegelov H."/>
            <person name="Fuchs J."/>
            <person name="Mata-Sucre Y."/>
            <person name="Dias Y."/>
            <person name="Vanzela A.L.L."/>
            <person name="Huettel B."/>
            <person name="Almeida C.C.S."/>
            <person name="Simkova H."/>
            <person name="Souza G."/>
            <person name="Pedrosa-Harand A."/>
            <person name="Macas J."/>
            <person name="Mayer K.F.X."/>
            <person name="Houben A."/>
            <person name="Marques A."/>
        </authorList>
    </citation>
    <scope>NUCLEOTIDE SEQUENCE</scope>
    <source>
        <strain evidence="11">RhyBre1mFocal</strain>
    </source>
</reference>
<comment type="similarity">
    <text evidence="1">Belongs to the disease resistance NB-LRR family.</text>
</comment>
<dbReference type="OrthoDB" id="778770at2759"/>
<dbReference type="InterPro" id="IPR058922">
    <property type="entry name" value="WHD_DRP"/>
</dbReference>
<keyword evidence="5" id="KW-0611">Plant defense</keyword>
<evidence type="ECO:0000256" key="5">
    <source>
        <dbReference type="ARBA" id="ARBA00022821"/>
    </source>
</evidence>
<evidence type="ECO:0000256" key="2">
    <source>
        <dbReference type="ARBA" id="ARBA00022614"/>
    </source>
</evidence>
<dbReference type="EMBL" id="JAMQYH010000003">
    <property type="protein sequence ID" value="KAJ1694176.1"/>
    <property type="molecule type" value="Genomic_DNA"/>
</dbReference>
<dbReference type="GO" id="GO:0005524">
    <property type="term" value="F:ATP binding"/>
    <property type="evidence" value="ECO:0007669"/>
    <property type="project" value="UniProtKB-KW"/>
</dbReference>
<feature type="domain" description="NB-ARC" evidence="7">
    <location>
        <begin position="164"/>
        <end position="340"/>
    </location>
</feature>
<dbReference type="GO" id="GO:0006952">
    <property type="term" value="P:defense response"/>
    <property type="evidence" value="ECO:0007669"/>
    <property type="project" value="UniProtKB-KW"/>
</dbReference>
<dbReference type="SUPFAM" id="SSF52058">
    <property type="entry name" value="L domain-like"/>
    <property type="match status" value="2"/>
</dbReference>
<dbReference type="InterPro" id="IPR027417">
    <property type="entry name" value="P-loop_NTPase"/>
</dbReference>
<keyword evidence="3" id="KW-0677">Repeat</keyword>
<evidence type="ECO:0000313" key="12">
    <source>
        <dbReference type="Proteomes" id="UP001151287"/>
    </source>
</evidence>
<evidence type="ECO:0000259" key="7">
    <source>
        <dbReference type="Pfam" id="PF00931"/>
    </source>
</evidence>
<organism evidence="11 12">
    <name type="scientific">Rhynchospora breviuscula</name>
    <dbReference type="NCBI Taxonomy" id="2022672"/>
    <lineage>
        <taxon>Eukaryota</taxon>
        <taxon>Viridiplantae</taxon>
        <taxon>Streptophyta</taxon>
        <taxon>Embryophyta</taxon>
        <taxon>Tracheophyta</taxon>
        <taxon>Spermatophyta</taxon>
        <taxon>Magnoliopsida</taxon>
        <taxon>Liliopsida</taxon>
        <taxon>Poales</taxon>
        <taxon>Cyperaceae</taxon>
        <taxon>Cyperoideae</taxon>
        <taxon>Rhynchosporeae</taxon>
        <taxon>Rhynchospora</taxon>
    </lineage>
</organism>
<proteinExistence type="inferred from homology"/>
<dbReference type="PANTHER" id="PTHR36766:SF70">
    <property type="entry name" value="DISEASE RESISTANCE PROTEIN RGA4"/>
    <property type="match status" value="1"/>
</dbReference>
<dbReference type="InterPro" id="IPR032675">
    <property type="entry name" value="LRR_dom_sf"/>
</dbReference>
<dbReference type="AlphaFoldDB" id="A0A9Q0CHQ1"/>
<dbReference type="Pfam" id="PF00931">
    <property type="entry name" value="NB-ARC"/>
    <property type="match status" value="1"/>
</dbReference>
<accession>A0A9Q0CHQ1</accession>
<feature type="domain" description="R13L1/DRL21-like LRR repeat region" evidence="10">
    <location>
        <begin position="984"/>
        <end position="1038"/>
    </location>
</feature>
<feature type="domain" description="Disease resistance protein winged helix" evidence="9">
    <location>
        <begin position="426"/>
        <end position="494"/>
    </location>
</feature>
<dbReference type="Pfam" id="PF23559">
    <property type="entry name" value="WHD_DRP"/>
    <property type="match status" value="1"/>
</dbReference>
<keyword evidence="6" id="KW-0067">ATP-binding</keyword>
<feature type="domain" description="R13L1/DRL21-like LRR repeat region" evidence="10">
    <location>
        <begin position="699"/>
        <end position="827"/>
    </location>
</feature>
<evidence type="ECO:0000256" key="1">
    <source>
        <dbReference type="ARBA" id="ARBA00008894"/>
    </source>
</evidence>
<evidence type="ECO:0000256" key="3">
    <source>
        <dbReference type="ARBA" id="ARBA00022737"/>
    </source>
</evidence>
<dbReference type="Gene3D" id="3.80.10.10">
    <property type="entry name" value="Ribonuclease Inhibitor"/>
    <property type="match status" value="3"/>
</dbReference>
<comment type="caution">
    <text evidence="11">The sequence shown here is derived from an EMBL/GenBank/DDBJ whole genome shotgun (WGS) entry which is preliminary data.</text>
</comment>
<dbReference type="GO" id="GO:0043531">
    <property type="term" value="F:ADP binding"/>
    <property type="evidence" value="ECO:0007669"/>
    <property type="project" value="InterPro"/>
</dbReference>
<keyword evidence="4" id="KW-0547">Nucleotide-binding</keyword>
<dbReference type="Pfam" id="PF18052">
    <property type="entry name" value="Rx_N"/>
    <property type="match status" value="1"/>
</dbReference>